<dbReference type="GO" id="GO:0008270">
    <property type="term" value="F:zinc ion binding"/>
    <property type="evidence" value="ECO:0007669"/>
    <property type="project" value="UniProtKB-UniRule"/>
</dbReference>
<evidence type="ECO:0000256" key="11">
    <source>
        <dbReference type="ARBA" id="ARBA00023163"/>
    </source>
</evidence>
<dbReference type="GO" id="GO:0003677">
    <property type="term" value="F:DNA binding"/>
    <property type="evidence" value="ECO:0007669"/>
    <property type="project" value="UniProtKB-KW"/>
</dbReference>
<comment type="caution">
    <text evidence="17">The sequence shown here is derived from an EMBL/GenBank/DDBJ whole genome shotgun (WGS) entry which is preliminary data.</text>
</comment>
<evidence type="ECO:0000256" key="9">
    <source>
        <dbReference type="ARBA" id="ARBA00022842"/>
    </source>
</evidence>
<evidence type="ECO:0000256" key="12">
    <source>
        <dbReference type="HAMAP-Rule" id="MF_00974"/>
    </source>
</evidence>
<dbReference type="InterPro" id="IPR013264">
    <property type="entry name" value="DNAG_N"/>
</dbReference>
<sequence>MSLSPQFLDELRARVTLSTLIGKSVKLTKAGREYKACCPFHNEKSPSFYVNDDKAFYHCFGCGAHGDAIRFLTEAKGLSFIDAVKELADGAGMEVPAPDPRAAQRNEQQAGLHDVMTAAAAWFEEQLAGIDGTQARAYLERRGISAQLAKAFGIGFAPDSRGRLKAALKSYGEGKLIETGLLILVEDKEPYDRFRGRVMIPIRDQRGRTIAFGGRILDSGEPKYLNSPETPLFDKGRTLFNIDRAGPAARKANRVIAVEGYMDVIALTKAGIDEAVAPLGTALTEQQLERLWWMAEVPILCFDGDKAGQKAAVRAAQRALPMIAPGRTLRFALLPGGQDPDDLVKSGGSSAVEKVLGEAISLDELLWRAEHEAQPLGTPEARAGLRKRLGDLAATIQDGDVRYQYQMEFRRRFDEQFGQARRQPYERRPFQPRQQRRPGQPWKPEPEPPLRATHAVNQSGIEPRMMRAAMAGLLRYPALLAEKNELIGSLRIDDEALVSLRTIAFDASFSGVPLEKESLETILREAGLGSLVEELKATNTLAFSFLRGNAEYNRAVHDLSATIDALAAIPSLDAALREATDRLGMETSEAQWSEQQRLREALADARRALTDLAQGGDGGGV</sequence>
<dbReference type="InterPro" id="IPR030846">
    <property type="entry name" value="DnaG_bac"/>
</dbReference>
<dbReference type="PANTHER" id="PTHR30313:SF2">
    <property type="entry name" value="DNA PRIMASE"/>
    <property type="match status" value="1"/>
</dbReference>
<name>A0A2A4FVY9_9SPHN</name>
<dbReference type="InterPro" id="IPR006295">
    <property type="entry name" value="DNA_primase_DnaG"/>
</dbReference>
<evidence type="ECO:0000256" key="1">
    <source>
        <dbReference type="ARBA" id="ARBA00022478"/>
    </source>
</evidence>
<evidence type="ECO:0000256" key="15">
    <source>
        <dbReference type="SAM" id="MobiDB-lite"/>
    </source>
</evidence>
<dbReference type="PROSITE" id="PS50880">
    <property type="entry name" value="TOPRIM"/>
    <property type="match status" value="1"/>
</dbReference>
<feature type="compositionally biased region" description="Low complexity" evidence="15">
    <location>
        <begin position="431"/>
        <end position="440"/>
    </location>
</feature>
<keyword evidence="10 12" id="KW-0238">DNA-binding</keyword>
<comment type="function">
    <text evidence="12 13">RNA polymerase that catalyzes the synthesis of short RNA molecules used as primers for DNA polymerase during DNA replication.</text>
</comment>
<evidence type="ECO:0000256" key="8">
    <source>
        <dbReference type="ARBA" id="ARBA00022833"/>
    </source>
</evidence>
<dbReference type="InterPro" id="IPR036977">
    <property type="entry name" value="DNA_primase_Znf_CHC2"/>
</dbReference>
<keyword evidence="3 12" id="KW-0808">Transferase</keyword>
<comment type="domain">
    <text evidence="12">Contains an N-terminal zinc-binding domain, a central core domain that contains the primase activity, and a C-terminal DnaB-binding domain.</text>
</comment>
<evidence type="ECO:0000256" key="5">
    <source>
        <dbReference type="ARBA" id="ARBA00022705"/>
    </source>
</evidence>
<keyword evidence="9" id="KW-0460">Magnesium</keyword>
<organism evidence="17 18">
    <name type="scientific">Rhizorhabdus dicambivorans</name>
    <dbReference type="NCBI Taxonomy" id="1850238"/>
    <lineage>
        <taxon>Bacteria</taxon>
        <taxon>Pseudomonadati</taxon>
        <taxon>Pseudomonadota</taxon>
        <taxon>Alphaproteobacteria</taxon>
        <taxon>Sphingomonadales</taxon>
        <taxon>Sphingomonadaceae</taxon>
        <taxon>Rhizorhabdus</taxon>
    </lineage>
</organism>
<dbReference type="InterPro" id="IPR037068">
    <property type="entry name" value="DNA_primase_core_N_sf"/>
</dbReference>
<evidence type="ECO:0000256" key="2">
    <source>
        <dbReference type="ARBA" id="ARBA00022515"/>
    </source>
</evidence>
<dbReference type="Gene3D" id="3.40.1360.10">
    <property type="match status" value="1"/>
</dbReference>
<dbReference type="Pfam" id="PF13662">
    <property type="entry name" value="Toprim_4"/>
    <property type="match status" value="1"/>
</dbReference>
<dbReference type="KEGG" id="rdi:CMV14_13580"/>
<evidence type="ECO:0000256" key="7">
    <source>
        <dbReference type="ARBA" id="ARBA00022771"/>
    </source>
</evidence>
<dbReference type="GO" id="GO:0005737">
    <property type="term" value="C:cytoplasm"/>
    <property type="evidence" value="ECO:0007669"/>
    <property type="project" value="TreeGrafter"/>
</dbReference>
<dbReference type="CDD" id="cd03364">
    <property type="entry name" value="TOPRIM_DnaG_primases"/>
    <property type="match status" value="1"/>
</dbReference>
<dbReference type="InterPro" id="IPR006171">
    <property type="entry name" value="TOPRIM_dom"/>
</dbReference>
<dbReference type="PANTHER" id="PTHR30313">
    <property type="entry name" value="DNA PRIMASE"/>
    <property type="match status" value="1"/>
</dbReference>
<dbReference type="HAMAP" id="MF_00974">
    <property type="entry name" value="DNA_primase_DnaG"/>
    <property type="match status" value="1"/>
</dbReference>
<protein>
    <recommendedName>
        <fullName evidence="12 13">DNA primase</fullName>
        <ecNumber evidence="12">2.7.7.101</ecNumber>
    </recommendedName>
</protein>
<evidence type="ECO:0000313" key="18">
    <source>
        <dbReference type="Proteomes" id="UP000218934"/>
    </source>
</evidence>
<evidence type="ECO:0000256" key="6">
    <source>
        <dbReference type="ARBA" id="ARBA00022723"/>
    </source>
</evidence>
<dbReference type="FunFam" id="3.90.580.10:FF:000001">
    <property type="entry name" value="DNA primase"/>
    <property type="match status" value="1"/>
</dbReference>
<comment type="catalytic activity">
    <reaction evidence="12">
        <text>ssDNA + n NTP = ssDNA/pppN(pN)n-1 hybrid + (n-1) diphosphate.</text>
        <dbReference type="EC" id="2.7.7.101"/>
    </reaction>
</comment>
<dbReference type="OrthoDB" id="9803773at2"/>
<keyword evidence="6 12" id="KW-0479">Metal-binding</keyword>
<dbReference type="GO" id="GO:0003899">
    <property type="term" value="F:DNA-directed RNA polymerase activity"/>
    <property type="evidence" value="ECO:0007669"/>
    <property type="project" value="UniProtKB-UniRule"/>
</dbReference>
<dbReference type="Pfam" id="PF08275">
    <property type="entry name" value="DNAG_N"/>
    <property type="match status" value="1"/>
</dbReference>
<feature type="domain" description="Toprim" evidence="16">
    <location>
        <begin position="253"/>
        <end position="335"/>
    </location>
</feature>
<gene>
    <name evidence="12" type="primary">dnaG</name>
    <name evidence="17" type="ORF">COO09_10200</name>
</gene>
<evidence type="ECO:0000313" key="17">
    <source>
        <dbReference type="EMBL" id="PCE42364.1"/>
    </source>
</evidence>
<keyword evidence="7 12" id="KW-0863">Zinc-finger</keyword>
<evidence type="ECO:0000256" key="3">
    <source>
        <dbReference type="ARBA" id="ARBA00022679"/>
    </source>
</evidence>
<dbReference type="FunFam" id="3.40.1360.10:FF:000002">
    <property type="entry name" value="DNA primase"/>
    <property type="match status" value="1"/>
</dbReference>
<comment type="similarity">
    <text evidence="12 13">Belongs to the DnaG primase family.</text>
</comment>
<evidence type="ECO:0000256" key="4">
    <source>
        <dbReference type="ARBA" id="ARBA00022695"/>
    </source>
</evidence>
<evidence type="ECO:0000256" key="10">
    <source>
        <dbReference type="ARBA" id="ARBA00023125"/>
    </source>
</evidence>
<dbReference type="GO" id="GO:0006269">
    <property type="term" value="P:DNA replication, synthesis of primer"/>
    <property type="evidence" value="ECO:0007669"/>
    <property type="project" value="UniProtKB-UniRule"/>
</dbReference>
<keyword evidence="5 12" id="KW-0235">DNA replication</keyword>
<dbReference type="RefSeq" id="WP_066963366.1">
    <property type="nucleotide sequence ID" value="NZ_CP023449.1"/>
</dbReference>
<comment type="cofactor">
    <cofactor evidence="12 13 14">
        <name>Zn(2+)</name>
        <dbReference type="ChEBI" id="CHEBI:29105"/>
    </cofactor>
    <text evidence="12 13 14">Binds 1 zinc ion per monomer.</text>
</comment>
<dbReference type="EMBL" id="NWUF01000008">
    <property type="protein sequence ID" value="PCE42364.1"/>
    <property type="molecule type" value="Genomic_DNA"/>
</dbReference>
<dbReference type="SMART" id="SM00493">
    <property type="entry name" value="TOPRIM"/>
    <property type="match status" value="1"/>
</dbReference>
<keyword evidence="4 12" id="KW-0548">Nucleotidyltransferase</keyword>
<keyword evidence="1 12" id="KW-0240">DNA-directed RNA polymerase</keyword>
<feature type="region of interest" description="Disordered" evidence="15">
    <location>
        <begin position="418"/>
        <end position="452"/>
    </location>
</feature>
<dbReference type="InterPro" id="IPR050219">
    <property type="entry name" value="DnaG_primase"/>
</dbReference>
<keyword evidence="2 12" id="KW-0639">Primosome</keyword>
<dbReference type="SMART" id="SM00400">
    <property type="entry name" value="ZnF_CHCC"/>
    <property type="match status" value="1"/>
</dbReference>
<dbReference type="Pfam" id="PF01807">
    <property type="entry name" value="Zn_ribbon_DnaG"/>
    <property type="match status" value="1"/>
</dbReference>
<dbReference type="Gene3D" id="3.90.980.10">
    <property type="entry name" value="DNA primase, catalytic core, N-terminal domain"/>
    <property type="match status" value="1"/>
</dbReference>
<dbReference type="AlphaFoldDB" id="A0A2A4FVY9"/>
<evidence type="ECO:0000256" key="13">
    <source>
        <dbReference type="PIRNR" id="PIRNR002811"/>
    </source>
</evidence>
<keyword evidence="18" id="KW-1185">Reference proteome</keyword>
<reference evidence="17 18" key="1">
    <citation type="submission" date="2017-09" db="EMBL/GenBank/DDBJ databases">
        <title>The Catabolism of 3,6-Dichlorosalicylic acid is Initiated by the Cytochrome P450 Monooxygenase DsmABC in Rhizorhabdus dicambivorans Ndbn-20.</title>
        <authorList>
            <person name="Na L."/>
        </authorList>
    </citation>
    <scope>NUCLEOTIDE SEQUENCE [LARGE SCALE GENOMIC DNA]</scope>
    <source>
        <strain evidence="17 18">Ndbn-20m</strain>
    </source>
</reference>
<dbReference type="InterPro" id="IPR002694">
    <property type="entry name" value="Znf_CHC2"/>
</dbReference>
<dbReference type="Proteomes" id="UP000218934">
    <property type="component" value="Unassembled WGS sequence"/>
</dbReference>
<dbReference type="InterPro" id="IPR034151">
    <property type="entry name" value="TOPRIM_DnaG_bac"/>
</dbReference>
<keyword evidence="11 12" id="KW-0804">Transcription</keyword>
<evidence type="ECO:0000256" key="14">
    <source>
        <dbReference type="PIRSR" id="PIRSR002811-1"/>
    </source>
</evidence>
<proteinExistence type="inferred from homology"/>
<dbReference type="SUPFAM" id="SSF57783">
    <property type="entry name" value="Zinc beta-ribbon"/>
    <property type="match status" value="1"/>
</dbReference>
<comment type="subunit">
    <text evidence="12">Monomer. Interacts with DnaB.</text>
</comment>
<feature type="zinc finger region" description="CHC2-type" evidence="12 14">
    <location>
        <begin position="38"/>
        <end position="62"/>
    </location>
</feature>
<keyword evidence="8 12" id="KW-0862">Zinc</keyword>
<dbReference type="GO" id="GO:1990077">
    <property type="term" value="C:primosome complex"/>
    <property type="evidence" value="ECO:0007669"/>
    <property type="project" value="UniProtKB-KW"/>
</dbReference>
<dbReference type="Gene3D" id="3.90.580.10">
    <property type="entry name" value="Zinc finger, CHC2-type domain"/>
    <property type="match status" value="1"/>
</dbReference>
<evidence type="ECO:0000259" key="16">
    <source>
        <dbReference type="PROSITE" id="PS50880"/>
    </source>
</evidence>
<dbReference type="PIRSF" id="PIRSF002811">
    <property type="entry name" value="DnaG"/>
    <property type="match status" value="1"/>
</dbReference>
<dbReference type="EC" id="2.7.7.101" evidence="12"/>
<dbReference type="NCBIfam" id="TIGR01391">
    <property type="entry name" value="dnaG"/>
    <property type="match status" value="1"/>
</dbReference>
<dbReference type="SUPFAM" id="SSF56731">
    <property type="entry name" value="DNA primase core"/>
    <property type="match status" value="1"/>
</dbReference>
<accession>A0A2A4FVY9</accession>
<dbReference type="FunFam" id="3.90.980.10:FF:000001">
    <property type="entry name" value="DNA primase"/>
    <property type="match status" value="1"/>
</dbReference>
<dbReference type="GO" id="GO:0000428">
    <property type="term" value="C:DNA-directed RNA polymerase complex"/>
    <property type="evidence" value="ECO:0007669"/>
    <property type="project" value="UniProtKB-KW"/>
</dbReference>